<dbReference type="RefSeq" id="WP_067232914.1">
    <property type="nucleotide sequence ID" value="NZ_KQ948552.1"/>
</dbReference>
<feature type="region of interest" description="Disordered" evidence="1">
    <location>
        <begin position="343"/>
        <end position="367"/>
    </location>
</feature>
<feature type="region of interest" description="Disordered" evidence="1">
    <location>
        <begin position="489"/>
        <end position="526"/>
    </location>
</feature>
<feature type="region of interest" description="Disordered" evidence="1">
    <location>
        <begin position="1"/>
        <end position="34"/>
    </location>
</feature>
<dbReference type="SMART" id="SM00458">
    <property type="entry name" value="RICIN"/>
    <property type="match status" value="1"/>
</dbReference>
<keyword evidence="3" id="KW-0378">Hydrolase</keyword>
<keyword evidence="4" id="KW-1185">Reference proteome</keyword>
<dbReference type="SUPFAM" id="SSF50370">
    <property type="entry name" value="Ricin B-like lectins"/>
    <property type="match status" value="1"/>
</dbReference>
<name>A0A117QNS0_9ACTN</name>
<dbReference type="InterPro" id="IPR035992">
    <property type="entry name" value="Ricin_B-like_lectins"/>
</dbReference>
<evidence type="ECO:0000259" key="2">
    <source>
        <dbReference type="SMART" id="SM00458"/>
    </source>
</evidence>
<feature type="region of interest" description="Disordered" evidence="1">
    <location>
        <begin position="273"/>
        <end position="295"/>
    </location>
</feature>
<sequence length="526" mass="55073">MLTPRPPRPPYPPPGGDSGESDESLAAGVRGGPDGEVAESTALLIARHWRPVHDYAVICLASSGSVAAMVTGAAFHQVFDRLKLGEQGTALRPRLLVTVRDTVLLWSGTGRISGVLPALGKPSGARGMRAAKTLVPENRVLAERAYQGLPSVDRAVLWHVEVEAEPLGLAAALLGVDADTAAAALDQARDKLREGLVRAHRELAPSRDCRFYNRLLDVPLRRGAQLLPDVRRHLDACRYCRAAAEQLGHFDGRLGALLAEAVLGWGAGRYLESRPGRSRQQSARLRGAARHRGGRPRRAALRLLDRLPGPARSSRTLLTGVGLASAGLLTTLLAAGMWSDDGGADPAASTSASGGGTVPGSAELPAAPGETRLRNAATDLCLAVQGTPRDGAPLSLAACSANPAQRWRYEDDGQLRSAAEPHLCVDSRADAGVVLLGACTEGTDARTDDVRYDLTAQGEFLPRWDEDLALDTAGRNAGADLVVTVRDGTPGQRWQTDAGAARGGSLSVSGTGGPTARPARAPGHDA</sequence>
<evidence type="ECO:0000256" key="1">
    <source>
        <dbReference type="SAM" id="MobiDB-lite"/>
    </source>
</evidence>
<organism evidence="3 4">
    <name type="scientific">Streptomyces longwoodensis</name>
    <dbReference type="NCBI Taxonomy" id="68231"/>
    <lineage>
        <taxon>Bacteria</taxon>
        <taxon>Bacillati</taxon>
        <taxon>Actinomycetota</taxon>
        <taxon>Actinomycetes</taxon>
        <taxon>Kitasatosporales</taxon>
        <taxon>Streptomycetaceae</taxon>
        <taxon>Streptomyces</taxon>
    </lineage>
</organism>
<dbReference type="AlphaFoldDB" id="A0A117QNS0"/>
<dbReference type="Gene3D" id="2.80.10.50">
    <property type="match status" value="1"/>
</dbReference>
<feature type="domain" description="Ricin B lectin" evidence="2">
    <location>
        <begin position="369"/>
        <end position="497"/>
    </location>
</feature>
<protein>
    <submittedName>
        <fullName evidence="3">Hydrolase</fullName>
    </submittedName>
</protein>
<reference evidence="3 4" key="1">
    <citation type="submission" date="2015-10" db="EMBL/GenBank/DDBJ databases">
        <title>Draft genome sequence of Streptomyces longwoodensis DSM 41677, type strain for the species Streptomyces longwoodensis.</title>
        <authorList>
            <person name="Ruckert C."/>
            <person name="Winkler A."/>
            <person name="Kalinowski J."/>
            <person name="Kampfer P."/>
            <person name="Glaeser S."/>
        </authorList>
    </citation>
    <scope>NUCLEOTIDE SEQUENCE [LARGE SCALE GENOMIC DNA]</scope>
    <source>
        <strain evidence="3 4">DSM 41677</strain>
    </source>
</reference>
<evidence type="ECO:0000313" key="4">
    <source>
        <dbReference type="Proteomes" id="UP000053271"/>
    </source>
</evidence>
<dbReference type="Pfam" id="PF00652">
    <property type="entry name" value="Ricin_B_lectin"/>
    <property type="match status" value="1"/>
</dbReference>
<feature type="compositionally biased region" description="Pro residues" evidence="1">
    <location>
        <begin position="1"/>
        <end position="15"/>
    </location>
</feature>
<dbReference type="InterPro" id="IPR000772">
    <property type="entry name" value="Ricin_B_lectin"/>
</dbReference>
<accession>A0A117QNS0</accession>
<comment type="caution">
    <text evidence="3">The sequence shown here is derived from an EMBL/GenBank/DDBJ whole genome shotgun (WGS) entry which is preliminary data.</text>
</comment>
<dbReference type="EMBL" id="LMWS01000015">
    <property type="protein sequence ID" value="KUN38471.1"/>
    <property type="molecule type" value="Genomic_DNA"/>
</dbReference>
<dbReference type="GO" id="GO:0016787">
    <property type="term" value="F:hydrolase activity"/>
    <property type="evidence" value="ECO:0007669"/>
    <property type="project" value="UniProtKB-KW"/>
</dbReference>
<dbReference type="GeneID" id="91425513"/>
<gene>
    <name evidence="3" type="ORF">AQJ30_12940</name>
</gene>
<dbReference type="STRING" id="68231.AQJ30_12940"/>
<dbReference type="PROSITE" id="PS50231">
    <property type="entry name" value="RICIN_B_LECTIN"/>
    <property type="match status" value="1"/>
</dbReference>
<proteinExistence type="predicted"/>
<evidence type="ECO:0000313" key="3">
    <source>
        <dbReference type="EMBL" id="KUN38471.1"/>
    </source>
</evidence>
<dbReference type="Proteomes" id="UP000053271">
    <property type="component" value="Unassembled WGS sequence"/>
</dbReference>